<feature type="binding site" evidence="2">
    <location>
        <begin position="18"/>
        <end position="21"/>
    </location>
    <ligand>
        <name>substrate</name>
    </ligand>
</feature>
<sequence>MHSEAAPKALHAAIIMDGNGRWATQRGLPRLAGHHRGVEAIRRTAEACPDLGIGTLTLYAFSADNWQRPAEEVGGLMRLLRSYLRNETQRLARTGTRLSVVGRRDRLPTGIPEAIAAAEAATAAGTRLHLRICVDYSARDAIIAAARRLQGEEAVTREDFGALVAGEMHGSPVEVDLLIRTGGEQRLSDFLLWEAAYAELHFTERMWPDFGPEDLAAAMAEFQRRERRFGGLKTAAVPAAA</sequence>
<feature type="binding site" evidence="2">
    <location>
        <position position="30"/>
    </location>
    <ligand>
        <name>substrate</name>
    </ligand>
</feature>
<reference evidence="4" key="1">
    <citation type="submission" date="2016-10" db="EMBL/GenBank/DDBJ databases">
        <authorList>
            <person name="Varghese N."/>
            <person name="Submissions S."/>
        </authorList>
    </citation>
    <scope>NUCLEOTIDE SEQUENCE [LARGE SCALE GENOMIC DNA]</scope>
    <source>
        <strain evidence="4">BL47</strain>
    </source>
</reference>
<feature type="binding site" evidence="2">
    <location>
        <begin position="62"/>
        <end position="64"/>
    </location>
    <ligand>
        <name>substrate</name>
    </ligand>
</feature>
<comment type="cofactor">
    <cofactor evidence="2">
        <name>Mg(2+)</name>
        <dbReference type="ChEBI" id="CHEBI:18420"/>
    </cofactor>
    <text evidence="2">Binds 2 magnesium ions per subunit.</text>
</comment>
<comment type="function">
    <text evidence="2">Catalyzes the condensation of isopentenyl diphosphate (IPP) with allylic pyrophosphates generating different type of terpenoids.</text>
</comment>
<gene>
    <name evidence="3" type="ORF">SAMN05216360_113159</name>
</gene>
<feature type="binding site" evidence="2">
    <location>
        <position position="66"/>
    </location>
    <ligand>
        <name>substrate</name>
    </ligand>
</feature>
<feature type="binding site" evidence="2">
    <location>
        <position position="17"/>
    </location>
    <ligand>
        <name>Mg(2+)</name>
        <dbReference type="ChEBI" id="CHEBI:18420"/>
    </ligand>
</feature>
<dbReference type="InterPro" id="IPR018520">
    <property type="entry name" value="UPP_synth-like_CS"/>
</dbReference>
<dbReference type="EMBL" id="FNHS01000013">
    <property type="protein sequence ID" value="SDN99593.1"/>
    <property type="molecule type" value="Genomic_DNA"/>
</dbReference>
<feature type="binding site" evidence="2">
    <location>
        <position position="22"/>
    </location>
    <ligand>
        <name>substrate</name>
    </ligand>
</feature>
<dbReference type="SUPFAM" id="SSF64005">
    <property type="entry name" value="Undecaprenyl diphosphate synthase"/>
    <property type="match status" value="1"/>
</dbReference>
<dbReference type="NCBIfam" id="TIGR00055">
    <property type="entry name" value="uppS"/>
    <property type="match status" value="1"/>
</dbReference>
<keyword evidence="1 2" id="KW-0808">Transferase</keyword>
<dbReference type="Proteomes" id="UP000198704">
    <property type="component" value="Unassembled WGS sequence"/>
</dbReference>
<accession>A0A1H0FY82</accession>
<dbReference type="GO" id="GO:0000287">
    <property type="term" value="F:magnesium ion binding"/>
    <property type="evidence" value="ECO:0007669"/>
    <property type="project" value="UniProtKB-UniRule"/>
</dbReference>
<protein>
    <recommendedName>
        <fullName evidence="2">Isoprenyl transferase</fullName>
        <ecNumber evidence="2">2.5.1.-</ecNumber>
    </recommendedName>
</protein>
<keyword evidence="2" id="KW-0479">Metal-binding</keyword>
<evidence type="ECO:0000313" key="3">
    <source>
        <dbReference type="EMBL" id="SDN99593.1"/>
    </source>
</evidence>
<dbReference type="PANTHER" id="PTHR10291:SF0">
    <property type="entry name" value="DEHYDRODOLICHYL DIPHOSPHATE SYNTHASE 2"/>
    <property type="match status" value="1"/>
</dbReference>
<dbReference type="OrthoDB" id="4191603at2"/>
<dbReference type="InterPro" id="IPR036424">
    <property type="entry name" value="UPP_synth-like_sf"/>
</dbReference>
<dbReference type="Pfam" id="PF01255">
    <property type="entry name" value="Prenyltransf"/>
    <property type="match status" value="1"/>
</dbReference>
<dbReference type="Gene3D" id="3.40.1180.10">
    <property type="entry name" value="Decaprenyl diphosphate synthase-like"/>
    <property type="match status" value="1"/>
</dbReference>
<keyword evidence="4" id="KW-1185">Reference proteome</keyword>
<dbReference type="STRING" id="582672.SAMN05216360_113159"/>
<dbReference type="RefSeq" id="WP_091719206.1">
    <property type="nucleotide sequence ID" value="NZ_FNHS01000013.1"/>
</dbReference>
<dbReference type="GO" id="GO:0008834">
    <property type="term" value="F:ditrans,polycis-undecaprenyl-diphosphate synthase [(2E,6E)-farnesyl-diphosphate specific] activity"/>
    <property type="evidence" value="ECO:0007669"/>
    <property type="project" value="TreeGrafter"/>
</dbReference>
<dbReference type="EC" id="2.5.1.-" evidence="2"/>
<organism evidence="3 4">
    <name type="scientific">Methylobacterium phyllostachyos</name>
    <dbReference type="NCBI Taxonomy" id="582672"/>
    <lineage>
        <taxon>Bacteria</taxon>
        <taxon>Pseudomonadati</taxon>
        <taxon>Pseudomonadota</taxon>
        <taxon>Alphaproteobacteria</taxon>
        <taxon>Hyphomicrobiales</taxon>
        <taxon>Methylobacteriaceae</taxon>
        <taxon>Methylobacterium</taxon>
    </lineage>
</organism>
<evidence type="ECO:0000256" key="2">
    <source>
        <dbReference type="HAMAP-Rule" id="MF_01139"/>
    </source>
</evidence>
<dbReference type="CDD" id="cd00475">
    <property type="entry name" value="Cis_IPPS"/>
    <property type="match status" value="1"/>
</dbReference>
<evidence type="ECO:0000313" key="4">
    <source>
        <dbReference type="Proteomes" id="UP000198704"/>
    </source>
</evidence>
<dbReference type="GO" id="GO:0005829">
    <property type="term" value="C:cytosol"/>
    <property type="evidence" value="ECO:0007669"/>
    <property type="project" value="TreeGrafter"/>
</dbReference>
<comment type="subunit">
    <text evidence="2">Homodimer.</text>
</comment>
<name>A0A1H0FY82_9HYPH</name>
<dbReference type="NCBIfam" id="NF011412">
    <property type="entry name" value="PRK14839.1"/>
    <property type="match status" value="1"/>
</dbReference>
<dbReference type="AlphaFoldDB" id="A0A1H0FY82"/>
<feature type="binding site" evidence="2">
    <location>
        <begin position="186"/>
        <end position="188"/>
    </location>
    <ligand>
        <name>substrate</name>
    </ligand>
</feature>
<proteinExistence type="inferred from homology"/>
<dbReference type="GO" id="GO:0016094">
    <property type="term" value="P:polyprenol biosynthetic process"/>
    <property type="evidence" value="ECO:0007669"/>
    <property type="project" value="TreeGrafter"/>
</dbReference>
<dbReference type="InterPro" id="IPR001441">
    <property type="entry name" value="UPP_synth-like"/>
</dbReference>
<feature type="binding site" evidence="2">
    <location>
        <position position="199"/>
    </location>
    <ligand>
        <name>Mg(2+)</name>
        <dbReference type="ChEBI" id="CHEBI:18420"/>
    </ligand>
</feature>
<feature type="binding site" evidence="2">
    <location>
        <position position="180"/>
    </location>
    <ligand>
        <name>substrate</name>
    </ligand>
</feature>
<feature type="active site" evidence="2">
    <location>
        <position position="17"/>
    </location>
</feature>
<dbReference type="HAMAP" id="MF_01139">
    <property type="entry name" value="ISPT"/>
    <property type="match status" value="1"/>
</dbReference>
<feature type="binding site" evidence="2">
    <location>
        <position position="34"/>
    </location>
    <ligand>
        <name>substrate</name>
    </ligand>
</feature>
<dbReference type="PANTHER" id="PTHR10291">
    <property type="entry name" value="DEHYDRODOLICHYL DIPHOSPHATE SYNTHASE FAMILY MEMBER"/>
    <property type="match status" value="1"/>
</dbReference>
<comment type="similarity">
    <text evidence="2">Belongs to the UPP synthase family.</text>
</comment>
<evidence type="ECO:0000256" key="1">
    <source>
        <dbReference type="ARBA" id="ARBA00022679"/>
    </source>
</evidence>
<dbReference type="PROSITE" id="PS01066">
    <property type="entry name" value="UPP_SYNTHASE"/>
    <property type="match status" value="1"/>
</dbReference>
<keyword evidence="2" id="KW-0460">Magnesium</keyword>
<feature type="active site" description="Proton acceptor" evidence="2">
    <location>
        <position position="65"/>
    </location>
</feature>
<feature type="binding site" evidence="2">
    <location>
        <position position="68"/>
    </location>
    <ligand>
        <name>substrate</name>
    </ligand>
</feature>